<dbReference type="Gene3D" id="3.90.1720.10">
    <property type="entry name" value="endopeptidase domain like (from Nostoc punctiforme)"/>
    <property type="match status" value="1"/>
</dbReference>
<comment type="caution">
    <text evidence="7">The sequence shown here is derived from an EMBL/GenBank/DDBJ whole genome shotgun (WGS) entry which is preliminary data.</text>
</comment>
<feature type="coiled-coil region" evidence="5">
    <location>
        <begin position="84"/>
        <end position="118"/>
    </location>
</feature>
<dbReference type="PROSITE" id="PS51935">
    <property type="entry name" value="NLPC_P60"/>
    <property type="match status" value="1"/>
</dbReference>
<dbReference type="SUPFAM" id="SSF54001">
    <property type="entry name" value="Cysteine proteinases"/>
    <property type="match status" value="1"/>
</dbReference>
<evidence type="ECO:0000313" key="7">
    <source>
        <dbReference type="EMBL" id="EFW03510.1"/>
    </source>
</evidence>
<evidence type="ECO:0000256" key="4">
    <source>
        <dbReference type="ARBA" id="ARBA00022807"/>
    </source>
</evidence>
<sequence length="233" mass="26362">MSNIYATWKQKIWLVGLLIVCFMLCTGFQIKTVYAVDSTAISSTQDITLNDEDLMKNAEEKVSVDDIADSYKKLANKLHSNESKQEAAIVKHEKEVQAKKAEKERKRKRKLCKNIIQTALSKKGSHYVWGATGPNVFDCSGLTQWAYRQNGIYIPRVAASQAQYGQKVSKRNLQPGDLLFFRTDKSSNRISHVGMYIGDGKMVHAPTTGDVVKVSSIYSAFWSRTYAWSCRYI</sequence>
<gene>
    <name evidence="7" type="ORF">HMPREF9488_03201</name>
</gene>
<dbReference type="GO" id="GO:0008234">
    <property type="term" value="F:cysteine-type peptidase activity"/>
    <property type="evidence" value="ECO:0007669"/>
    <property type="project" value="UniProtKB-KW"/>
</dbReference>
<dbReference type="PANTHER" id="PTHR47053:SF1">
    <property type="entry name" value="MUREIN DD-ENDOPEPTIDASE MEPH-RELATED"/>
    <property type="match status" value="1"/>
</dbReference>
<feature type="domain" description="NlpC/P60" evidence="6">
    <location>
        <begin position="109"/>
        <end position="233"/>
    </location>
</feature>
<accession>E7GEQ9</accession>
<name>E7GEQ9_9FIRM</name>
<comment type="similarity">
    <text evidence="1">Belongs to the peptidase C40 family.</text>
</comment>
<dbReference type="EMBL" id="ADKX01000046">
    <property type="protein sequence ID" value="EFW03510.1"/>
    <property type="molecule type" value="Genomic_DNA"/>
</dbReference>
<organism evidence="7 8">
    <name type="scientific">Coprobacillus cateniformis</name>
    <dbReference type="NCBI Taxonomy" id="100884"/>
    <lineage>
        <taxon>Bacteria</taxon>
        <taxon>Bacillati</taxon>
        <taxon>Bacillota</taxon>
        <taxon>Erysipelotrichia</taxon>
        <taxon>Erysipelotrichales</taxon>
        <taxon>Coprobacillaceae</taxon>
        <taxon>Coprobacillus</taxon>
    </lineage>
</organism>
<dbReference type="HOGENOM" id="CLU_016043_6_2_9"/>
<dbReference type="Proteomes" id="UP000003157">
    <property type="component" value="Unassembled WGS sequence"/>
</dbReference>
<dbReference type="GeneID" id="78231530"/>
<dbReference type="eggNOG" id="COG0791">
    <property type="taxonomic scope" value="Bacteria"/>
</dbReference>
<dbReference type="InterPro" id="IPR051202">
    <property type="entry name" value="Peptidase_C40"/>
</dbReference>
<keyword evidence="3" id="KW-0378">Hydrolase</keyword>
<dbReference type="InterPro" id="IPR000064">
    <property type="entry name" value="NLP_P60_dom"/>
</dbReference>
<evidence type="ECO:0000256" key="1">
    <source>
        <dbReference type="ARBA" id="ARBA00007074"/>
    </source>
</evidence>
<keyword evidence="4" id="KW-0788">Thiol protease</keyword>
<reference evidence="7 8" key="1">
    <citation type="submission" date="2010-12" db="EMBL/GenBank/DDBJ databases">
        <title>The Genome Sequence of Coprobacillus sp. strain 29_1.</title>
        <authorList>
            <consortium name="The Broad Institute Genome Sequencing Platform"/>
            <person name="Earl A."/>
            <person name="Ward D."/>
            <person name="Feldgarden M."/>
            <person name="Gevers D."/>
            <person name="Daigneault M."/>
            <person name="Sibley C.D."/>
            <person name="White A."/>
            <person name="Strauss J."/>
            <person name="Allen-Vercoe E."/>
            <person name="Young S.K."/>
            <person name="Zeng Q."/>
            <person name="Gargeya S."/>
            <person name="Fitzgerald M."/>
            <person name="Haas B."/>
            <person name="Abouelleil A."/>
            <person name="Alvarado L."/>
            <person name="Arachchi H.M."/>
            <person name="Berlin A."/>
            <person name="Brown A."/>
            <person name="Chapman S.B."/>
            <person name="Chen Z."/>
            <person name="Dunbar C."/>
            <person name="Freedman E."/>
            <person name="Gearin G."/>
            <person name="Gellesch M."/>
            <person name="Goldberg J."/>
            <person name="Griggs A."/>
            <person name="Gujja S."/>
            <person name="Heilman E."/>
            <person name="Heiman D."/>
            <person name="Howarth C."/>
            <person name="Larson L."/>
            <person name="Lui A."/>
            <person name="MacDonald P.J.P."/>
            <person name="Mehta T."/>
            <person name="Montmayeur A."/>
            <person name="Murphy C."/>
            <person name="Neiman D."/>
            <person name="Pearson M."/>
            <person name="Priest M."/>
            <person name="Roberts A."/>
            <person name="Saif S."/>
            <person name="Shea T."/>
            <person name="Shenoy N."/>
            <person name="Sisk P."/>
            <person name="Stolte C."/>
            <person name="Sykes S."/>
            <person name="White J."/>
            <person name="Yandava C."/>
            <person name="Nusbaum C."/>
            <person name="Birren B."/>
        </authorList>
    </citation>
    <scope>NUCLEOTIDE SEQUENCE [LARGE SCALE GENOMIC DNA]</scope>
    <source>
        <strain evidence="7 8">29_1</strain>
    </source>
</reference>
<keyword evidence="5" id="KW-0175">Coiled coil</keyword>
<dbReference type="STRING" id="100884.GCA_000269565_03790"/>
<dbReference type="PANTHER" id="PTHR47053">
    <property type="entry name" value="MUREIN DD-ENDOPEPTIDASE MEPH-RELATED"/>
    <property type="match status" value="1"/>
</dbReference>
<dbReference type="RefSeq" id="WP_008790283.1">
    <property type="nucleotide sequence ID" value="NZ_AKCB01000004.1"/>
</dbReference>
<keyword evidence="2" id="KW-0645">Protease</keyword>
<protein>
    <submittedName>
        <fullName evidence="7">NLP/P60 protein</fullName>
    </submittedName>
</protein>
<dbReference type="InterPro" id="IPR038765">
    <property type="entry name" value="Papain-like_cys_pep_sf"/>
</dbReference>
<proteinExistence type="inferred from homology"/>
<dbReference type="Pfam" id="PF00877">
    <property type="entry name" value="NLPC_P60"/>
    <property type="match status" value="1"/>
</dbReference>
<keyword evidence="8" id="KW-1185">Reference proteome</keyword>
<evidence type="ECO:0000313" key="8">
    <source>
        <dbReference type="Proteomes" id="UP000003157"/>
    </source>
</evidence>
<evidence type="ECO:0000256" key="2">
    <source>
        <dbReference type="ARBA" id="ARBA00022670"/>
    </source>
</evidence>
<evidence type="ECO:0000256" key="5">
    <source>
        <dbReference type="SAM" id="Coils"/>
    </source>
</evidence>
<dbReference type="MEROPS" id="C40.007"/>
<evidence type="ECO:0000256" key="3">
    <source>
        <dbReference type="ARBA" id="ARBA00022801"/>
    </source>
</evidence>
<dbReference type="OrthoDB" id="9813368at2"/>
<dbReference type="GO" id="GO:0006508">
    <property type="term" value="P:proteolysis"/>
    <property type="evidence" value="ECO:0007669"/>
    <property type="project" value="UniProtKB-KW"/>
</dbReference>
<dbReference type="AlphaFoldDB" id="E7GEQ9"/>
<evidence type="ECO:0000259" key="6">
    <source>
        <dbReference type="PROSITE" id="PS51935"/>
    </source>
</evidence>